<evidence type="ECO:0000313" key="1">
    <source>
        <dbReference type="EMBL" id="MFC1854000.1"/>
    </source>
</evidence>
<evidence type="ECO:0000313" key="2">
    <source>
        <dbReference type="Proteomes" id="UP001594351"/>
    </source>
</evidence>
<keyword evidence="2" id="KW-1185">Reference proteome</keyword>
<dbReference type="EMBL" id="JBHPBY010000676">
    <property type="protein sequence ID" value="MFC1854000.1"/>
    <property type="molecule type" value="Genomic_DNA"/>
</dbReference>
<feature type="non-terminal residue" evidence="1">
    <location>
        <position position="88"/>
    </location>
</feature>
<name>A0ABV6Z6D6_UNCC1</name>
<protein>
    <submittedName>
        <fullName evidence="1">Uncharacterized protein</fullName>
    </submittedName>
</protein>
<dbReference type="Proteomes" id="UP001594351">
    <property type="component" value="Unassembled WGS sequence"/>
</dbReference>
<organism evidence="1 2">
    <name type="scientific">candidate division CSSED10-310 bacterium</name>
    <dbReference type="NCBI Taxonomy" id="2855610"/>
    <lineage>
        <taxon>Bacteria</taxon>
        <taxon>Bacteria division CSSED10-310</taxon>
    </lineage>
</organism>
<comment type="caution">
    <text evidence="1">The sequence shown here is derived from an EMBL/GenBank/DDBJ whole genome shotgun (WGS) entry which is preliminary data.</text>
</comment>
<accession>A0ABV6Z6D6</accession>
<proteinExistence type="predicted"/>
<sequence>MSVSCRLVHYKLKCVNCSLEAATRTTFVILIQDGPPAPKQKSQTLAGIWIQKQELHQEKIQLKFSVEKRVTTDFADCTDYFLFLSAKS</sequence>
<gene>
    <name evidence="1" type="ORF">ACFL27_27765</name>
</gene>
<reference evidence="1 2" key="1">
    <citation type="submission" date="2024-09" db="EMBL/GenBank/DDBJ databases">
        <title>Laminarin stimulates single cell rates of sulfate reduction while oxygen inhibits transcriptomic activity in coastal marine sediment.</title>
        <authorList>
            <person name="Lindsay M."/>
            <person name="Orcutt B."/>
            <person name="Emerson D."/>
            <person name="Stepanauskas R."/>
            <person name="D'Angelo T."/>
        </authorList>
    </citation>
    <scope>NUCLEOTIDE SEQUENCE [LARGE SCALE GENOMIC DNA]</scope>
    <source>
        <strain evidence="1">SAG AM-311-K15</strain>
    </source>
</reference>